<protein>
    <submittedName>
        <fullName evidence="2">Uncharacterized protein</fullName>
    </submittedName>
</protein>
<feature type="compositionally biased region" description="Basic and acidic residues" evidence="1">
    <location>
        <begin position="117"/>
        <end position="136"/>
    </location>
</feature>
<proteinExistence type="predicted"/>
<evidence type="ECO:0000313" key="3">
    <source>
        <dbReference type="Proteomes" id="UP000625711"/>
    </source>
</evidence>
<feature type="region of interest" description="Disordered" evidence="1">
    <location>
        <begin position="312"/>
        <end position="341"/>
    </location>
</feature>
<sequence length="376" mass="41479">MSLKKRSDVEGSVISARERNKIRADAGILQTVVAHYRDGEDKAGAGRARETEHPFFRNDHPVRVRGQGDVAAGNISGGETKSDTEHKFAQITVLKLGLFARTCRVREGGGVCLSPRRPNEGRSRSGYRNDWKQEGNRGRGEKCGEFGCFATFSRPPLPLLPKPVVYEGTFSRPATHRGIYFAKLVNREISGGRASERVSSNPNEILYFRVRLAWINWGIGPGFSWWKIGRDRKSNFPPGRSINSASSAVETDDKKGLIVLPPAQITKQIDQDRIPPSCLPSSGPRGVFCLALHTVRLPFCHRCLPQQEVAVGSEPFSPVTPPPPASAPLPQHPSPPPLPPNYVQRERFDLSIKLNGSEFILGRAVAVVATFKIYPF</sequence>
<organism evidence="2 3">
    <name type="scientific">Rhynchophorus ferrugineus</name>
    <name type="common">Red palm weevil</name>
    <name type="synonym">Curculio ferrugineus</name>
    <dbReference type="NCBI Taxonomy" id="354439"/>
    <lineage>
        <taxon>Eukaryota</taxon>
        <taxon>Metazoa</taxon>
        <taxon>Ecdysozoa</taxon>
        <taxon>Arthropoda</taxon>
        <taxon>Hexapoda</taxon>
        <taxon>Insecta</taxon>
        <taxon>Pterygota</taxon>
        <taxon>Neoptera</taxon>
        <taxon>Endopterygota</taxon>
        <taxon>Coleoptera</taxon>
        <taxon>Polyphaga</taxon>
        <taxon>Cucujiformia</taxon>
        <taxon>Curculionidae</taxon>
        <taxon>Dryophthorinae</taxon>
        <taxon>Rhynchophorus</taxon>
    </lineage>
</organism>
<dbReference type="AlphaFoldDB" id="A0A834IWB9"/>
<comment type="caution">
    <text evidence="2">The sequence shown here is derived from an EMBL/GenBank/DDBJ whole genome shotgun (WGS) entry which is preliminary data.</text>
</comment>
<reference evidence="2" key="1">
    <citation type="submission" date="2020-08" db="EMBL/GenBank/DDBJ databases">
        <title>Genome sequencing and assembly of the red palm weevil Rhynchophorus ferrugineus.</title>
        <authorList>
            <person name="Dias G.B."/>
            <person name="Bergman C.M."/>
            <person name="Manee M."/>
        </authorList>
    </citation>
    <scope>NUCLEOTIDE SEQUENCE</scope>
    <source>
        <strain evidence="2">AA-2017</strain>
        <tissue evidence="2">Whole larva</tissue>
    </source>
</reference>
<dbReference type="Proteomes" id="UP000625711">
    <property type="component" value="Unassembled WGS sequence"/>
</dbReference>
<dbReference type="EMBL" id="JAACXV010000061">
    <property type="protein sequence ID" value="KAF7285128.1"/>
    <property type="molecule type" value="Genomic_DNA"/>
</dbReference>
<name>A0A834IWB9_RHYFE</name>
<evidence type="ECO:0000256" key="1">
    <source>
        <dbReference type="SAM" id="MobiDB-lite"/>
    </source>
</evidence>
<evidence type="ECO:0000313" key="2">
    <source>
        <dbReference type="EMBL" id="KAF7285128.1"/>
    </source>
</evidence>
<keyword evidence="3" id="KW-1185">Reference proteome</keyword>
<feature type="compositionally biased region" description="Pro residues" evidence="1">
    <location>
        <begin position="318"/>
        <end position="340"/>
    </location>
</feature>
<feature type="region of interest" description="Disordered" evidence="1">
    <location>
        <begin position="116"/>
        <end position="136"/>
    </location>
</feature>
<gene>
    <name evidence="2" type="ORF">GWI33_011979</name>
</gene>
<accession>A0A834IWB9</accession>